<reference evidence="4" key="1">
    <citation type="submission" date="2024-07" db="EMBL/GenBank/DDBJ databases">
        <title>Pseudomonas strain that inhibits Aeromonas fish pathogens.</title>
        <authorList>
            <person name="Wildschutte H."/>
        </authorList>
    </citation>
    <scope>NUCLEOTIDE SEQUENCE [LARGE SCALE GENOMIC DNA]</scope>
    <source>
        <strain evidence="4">n60</strain>
    </source>
</reference>
<feature type="domain" description="NERD" evidence="2">
    <location>
        <begin position="172"/>
        <end position="283"/>
    </location>
</feature>
<comment type="caution">
    <text evidence="3">The sequence shown here is derived from an EMBL/GenBank/DDBJ whole genome shotgun (WGS) entry which is preliminary data.</text>
</comment>
<keyword evidence="4" id="KW-1185">Reference proteome</keyword>
<dbReference type="EMBL" id="JBFTEZ010000002">
    <property type="protein sequence ID" value="MEX6465934.1"/>
    <property type="molecule type" value="Genomic_DNA"/>
</dbReference>
<feature type="compositionally biased region" description="Pro residues" evidence="1">
    <location>
        <begin position="69"/>
        <end position="85"/>
    </location>
</feature>
<feature type="region of interest" description="Disordered" evidence="1">
    <location>
        <begin position="59"/>
        <end position="129"/>
    </location>
</feature>
<gene>
    <name evidence="3" type="ORF">AB6N35_16610</name>
</gene>
<dbReference type="InterPro" id="IPR011528">
    <property type="entry name" value="NERD"/>
</dbReference>
<dbReference type="Pfam" id="PF08378">
    <property type="entry name" value="NERD"/>
    <property type="match status" value="1"/>
</dbReference>
<organism evidence="3 4">
    <name type="scientific">Dietzia cinnamea</name>
    <dbReference type="NCBI Taxonomy" id="321318"/>
    <lineage>
        <taxon>Bacteria</taxon>
        <taxon>Bacillati</taxon>
        <taxon>Actinomycetota</taxon>
        <taxon>Actinomycetes</taxon>
        <taxon>Mycobacteriales</taxon>
        <taxon>Dietziaceae</taxon>
        <taxon>Dietzia</taxon>
    </lineage>
</organism>
<name>A0ABV3YLS0_9ACTN</name>
<evidence type="ECO:0000313" key="4">
    <source>
        <dbReference type="Proteomes" id="UP001560293"/>
    </source>
</evidence>
<dbReference type="PROSITE" id="PS50965">
    <property type="entry name" value="NERD"/>
    <property type="match status" value="1"/>
</dbReference>
<evidence type="ECO:0000256" key="1">
    <source>
        <dbReference type="SAM" id="MobiDB-lite"/>
    </source>
</evidence>
<proteinExistence type="predicted"/>
<dbReference type="Proteomes" id="UP001560293">
    <property type="component" value="Unassembled WGS sequence"/>
</dbReference>
<evidence type="ECO:0000313" key="3">
    <source>
        <dbReference type="EMBL" id="MEX6465934.1"/>
    </source>
</evidence>
<evidence type="ECO:0000259" key="2">
    <source>
        <dbReference type="PROSITE" id="PS50965"/>
    </source>
</evidence>
<feature type="compositionally biased region" description="Pro residues" evidence="1">
    <location>
        <begin position="105"/>
        <end position="123"/>
    </location>
</feature>
<accession>A0ABV3YLS0</accession>
<sequence length="333" mass="36078">MAEWNVRRWRRYGHDRLYASTPGGTDLGYLDLTTGRYRSDDMSNLPLLRRAIEDHFAAQRPPHQGPVTTPAPAPGPSAAPGPAPTRSPELARTDTPDAVVHGRVSPPPPPPPSPSQSPSPGPTGPRWHDLADVRAGASARERAVAERAAQGTIRHLFARLVDARTDERAWRIGADGEEAVAEQLAGLGVHSRVLHAVRVGDRGADIDHVVVGPGGVFTVNAKNHPKASVWVGGDVFLVNGQRHAYVRKSRFEAQRASRMLAEHVGFPVPVTGIIAVVGARRGFTVKAQPADGAVVVVPRRGIRRFLQSRPSRLGLREIDAIHEVARRSSTWQR</sequence>
<dbReference type="RefSeq" id="WP_244881757.1">
    <property type="nucleotide sequence ID" value="NZ_JALXSS010000097.1"/>
</dbReference>
<protein>
    <submittedName>
        <fullName evidence="3">Nuclease-related domain-containing protein</fullName>
    </submittedName>
</protein>